<dbReference type="AlphaFoldDB" id="A0A3M7TA42"/>
<gene>
    <name evidence="1" type="ORF">BpHYR1_048032</name>
</gene>
<evidence type="ECO:0000313" key="1">
    <source>
        <dbReference type="EMBL" id="RNA44768.1"/>
    </source>
</evidence>
<dbReference type="EMBL" id="REGN01000060">
    <property type="protein sequence ID" value="RNA44768.1"/>
    <property type="molecule type" value="Genomic_DNA"/>
</dbReference>
<dbReference type="Proteomes" id="UP000276133">
    <property type="component" value="Unassembled WGS sequence"/>
</dbReference>
<reference evidence="1 2" key="1">
    <citation type="journal article" date="2018" name="Sci. Rep.">
        <title>Genomic signatures of local adaptation to the degree of environmental predictability in rotifers.</title>
        <authorList>
            <person name="Franch-Gras L."/>
            <person name="Hahn C."/>
            <person name="Garcia-Roger E.M."/>
            <person name="Carmona M.J."/>
            <person name="Serra M."/>
            <person name="Gomez A."/>
        </authorList>
    </citation>
    <scope>NUCLEOTIDE SEQUENCE [LARGE SCALE GENOMIC DNA]</scope>
    <source>
        <strain evidence="1">HYR1</strain>
    </source>
</reference>
<proteinExistence type="predicted"/>
<keyword evidence="2" id="KW-1185">Reference proteome</keyword>
<organism evidence="1 2">
    <name type="scientific">Brachionus plicatilis</name>
    <name type="common">Marine rotifer</name>
    <name type="synonym">Brachionus muelleri</name>
    <dbReference type="NCBI Taxonomy" id="10195"/>
    <lineage>
        <taxon>Eukaryota</taxon>
        <taxon>Metazoa</taxon>
        <taxon>Spiralia</taxon>
        <taxon>Gnathifera</taxon>
        <taxon>Rotifera</taxon>
        <taxon>Eurotatoria</taxon>
        <taxon>Monogononta</taxon>
        <taxon>Pseudotrocha</taxon>
        <taxon>Ploima</taxon>
        <taxon>Brachionidae</taxon>
        <taxon>Brachionus</taxon>
    </lineage>
</organism>
<name>A0A3M7TA42_BRAPC</name>
<sequence length="69" mass="8520">MQTLSKKLNINYFSERKFFGYIKSLYFFYFVYEIAKNINGQYLINFYKVDKVLWIKVHWTIGSMVFRIL</sequence>
<comment type="caution">
    <text evidence="1">The sequence shown here is derived from an EMBL/GenBank/DDBJ whole genome shotgun (WGS) entry which is preliminary data.</text>
</comment>
<accession>A0A3M7TA42</accession>
<protein>
    <submittedName>
        <fullName evidence="1">Uncharacterized protein</fullName>
    </submittedName>
</protein>
<evidence type="ECO:0000313" key="2">
    <source>
        <dbReference type="Proteomes" id="UP000276133"/>
    </source>
</evidence>